<reference evidence="1 2" key="1">
    <citation type="submission" date="2017-02" db="EMBL/GenBank/DDBJ databases">
        <authorList>
            <person name="Peterson S.W."/>
        </authorList>
    </citation>
    <scope>NUCLEOTIDE SEQUENCE [LARGE SCALE GENOMIC DNA]</scope>
    <source>
        <strain evidence="1 2">VKM Ac-2059</strain>
    </source>
</reference>
<name>A0A1T5K615_9MICO</name>
<dbReference type="InterPro" id="IPR029058">
    <property type="entry name" value="AB_hydrolase_fold"/>
</dbReference>
<dbReference type="STRING" id="123320.SAMN06309945_1928"/>
<dbReference type="OrthoDB" id="5095936at2"/>
<dbReference type="Proteomes" id="UP000190857">
    <property type="component" value="Unassembled WGS sequence"/>
</dbReference>
<evidence type="ECO:0000313" key="1">
    <source>
        <dbReference type="EMBL" id="SKC59040.1"/>
    </source>
</evidence>
<dbReference type="SUPFAM" id="SSF53474">
    <property type="entry name" value="alpha/beta-Hydrolases"/>
    <property type="match status" value="1"/>
</dbReference>
<dbReference type="RefSeq" id="WP_079728036.1">
    <property type="nucleotide sequence ID" value="NZ_FUZP01000002.1"/>
</dbReference>
<accession>A0A1T5K615</accession>
<keyword evidence="2" id="KW-1185">Reference proteome</keyword>
<proteinExistence type="predicted"/>
<dbReference type="EMBL" id="FUZP01000002">
    <property type="protein sequence ID" value="SKC59040.1"/>
    <property type="molecule type" value="Genomic_DNA"/>
</dbReference>
<organism evidence="1 2">
    <name type="scientific">Okibacterium fritillariae</name>
    <dbReference type="NCBI Taxonomy" id="123320"/>
    <lineage>
        <taxon>Bacteria</taxon>
        <taxon>Bacillati</taxon>
        <taxon>Actinomycetota</taxon>
        <taxon>Actinomycetes</taxon>
        <taxon>Micrococcales</taxon>
        <taxon>Microbacteriaceae</taxon>
        <taxon>Okibacterium</taxon>
    </lineage>
</organism>
<sequence length="495" mass="48666">MSHAGESRGLSRSTLRVALPGISAPELSLDGLRGSLIGALSAATTATRRRIVRVLRHPRTVALPTLVVVASLGAGIGVSRADAIVVAGEQVAASFVTDLNLLAGEGAGAFSWVSANGGALLSSSALSLFGPAGLAFVGASIAQPVADGGGVNSATAFGATRIAAAMVSIGSLLGAFGDAGTGQGGAAPSVALLPVLDRALVDANLQGVFPGVAGLAGAASAAVAVAAGGSTATVSAVAVSTTASTVVAQASSTAAGVVTPIAAAPQPASDFASLFTVQQEIDLRGGTSFADIRITRLDSGAWTVQIPSTQGSFIDPMAASHPNDVVADVVAMSGAQTALGRAVTAAMTEAGIGANDPVMMVGFSLGGITAAQLVSDPDFPFTVTHILTAGAPIASFDIPETVSVLSLELTQDAVPKLDGRSNPSRSTWSTLEGDAPRLQGETAAPGIAGAHNTLRYAAFARQLVAADDATVGTFTASAAPFLTGMGTSADYAVVR</sequence>
<protein>
    <submittedName>
        <fullName evidence="1">Uncharacterized protein</fullName>
    </submittedName>
</protein>
<evidence type="ECO:0000313" key="2">
    <source>
        <dbReference type="Proteomes" id="UP000190857"/>
    </source>
</evidence>
<gene>
    <name evidence="1" type="ORF">SAMN06309945_1928</name>
</gene>
<dbReference type="AlphaFoldDB" id="A0A1T5K615"/>